<evidence type="ECO:0000313" key="1">
    <source>
        <dbReference type="EMBL" id="KAH8021259.1"/>
    </source>
</evidence>
<dbReference type="AlphaFoldDB" id="A0A9J6DGW6"/>
<dbReference type="Proteomes" id="UP000821866">
    <property type="component" value="Chromosome 7"/>
</dbReference>
<evidence type="ECO:0000313" key="2">
    <source>
        <dbReference type="Proteomes" id="UP000821866"/>
    </source>
</evidence>
<reference evidence="1" key="2">
    <citation type="submission" date="2021-09" db="EMBL/GenBank/DDBJ databases">
        <authorList>
            <person name="Jia N."/>
            <person name="Wang J."/>
            <person name="Shi W."/>
            <person name="Du L."/>
            <person name="Sun Y."/>
            <person name="Zhan W."/>
            <person name="Jiang J."/>
            <person name="Wang Q."/>
            <person name="Zhang B."/>
            <person name="Ji P."/>
            <person name="Sakyi L.B."/>
            <person name="Cui X."/>
            <person name="Yuan T."/>
            <person name="Jiang B."/>
            <person name="Yang W."/>
            <person name="Lam T.T.-Y."/>
            <person name="Chang Q."/>
            <person name="Ding S."/>
            <person name="Wang X."/>
            <person name="Zhu J."/>
            <person name="Ruan X."/>
            <person name="Zhao L."/>
            <person name="Wei J."/>
            <person name="Que T."/>
            <person name="Du C."/>
            <person name="Cheng J."/>
            <person name="Dai P."/>
            <person name="Han X."/>
            <person name="Huang E."/>
            <person name="Gao Y."/>
            <person name="Liu J."/>
            <person name="Shao H."/>
            <person name="Ye R."/>
            <person name="Li L."/>
            <person name="Wei W."/>
            <person name="Wang X."/>
            <person name="Wang C."/>
            <person name="Huo Q."/>
            <person name="Li W."/>
            <person name="Guo W."/>
            <person name="Chen H."/>
            <person name="Chen S."/>
            <person name="Zhou L."/>
            <person name="Zhou L."/>
            <person name="Ni X."/>
            <person name="Tian J."/>
            <person name="Zhou Y."/>
            <person name="Sheng Y."/>
            <person name="Liu T."/>
            <person name="Pan Y."/>
            <person name="Xia L."/>
            <person name="Li J."/>
            <person name="Zhao F."/>
            <person name="Cao W."/>
        </authorList>
    </citation>
    <scope>NUCLEOTIDE SEQUENCE</scope>
    <source>
        <strain evidence="1">Rmic-2018</strain>
        <tissue evidence="1">Larvae</tissue>
    </source>
</reference>
<sequence length="175" mass="18717">MGHEVGASTSAGPVRDIPLKYGALGSLLATLVAANYFETGDPREYDMLVNSFAACLNKTEMASASSWSASAGAVARILALRNASLESLWKAFLDAWQHHSRDVVPSSSGDVRSDRRADDRLFFVSWCFAVCGEPGASELCNVPLRSGNTTASGNFTSAFRCRPGDRMTTPTKCAE</sequence>
<gene>
    <name evidence="1" type="ORF">HPB51_013934</name>
</gene>
<dbReference type="EMBL" id="JABSTU010000009">
    <property type="protein sequence ID" value="KAH8021259.1"/>
    <property type="molecule type" value="Genomic_DNA"/>
</dbReference>
<protein>
    <submittedName>
        <fullName evidence="1">Uncharacterized protein</fullName>
    </submittedName>
</protein>
<comment type="caution">
    <text evidence="1">The sequence shown here is derived from an EMBL/GenBank/DDBJ whole genome shotgun (WGS) entry which is preliminary data.</text>
</comment>
<name>A0A9J6DGW6_RHIMP</name>
<organism evidence="1 2">
    <name type="scientific">Rhipicephalus microplus</name>
    <name type="common">Cattle tick</name>
    <name type="synonym">Boophilus microplus</name>
    <dbReference type="NCBI Taxonomy" id="6941"/>
    <lineage>
        <taxon>Eukaryota</taxon>
        <taxon>Metazoa</taxon>
        <taxon>Ecdysozoa</taxon>
        <taxon>Arthropoda</taxon>
        <taxon>Chelicerata</taxon>
        <taxon>Arachnida</taxon>
        <taxon>Acari</taxon>
        <taxon>Parasitiformes</taxon>
        <taxon>Ixodida</taxon>
        <taxon>Ixodoidea</taxon>
        <taxon>Ixodidae</taxon>
        <taxon>Rhipicephalinae</taxon>
        <taxon>Rhipicephalus</taxon>
        <taxon>Boophilus</taxon>
    </lineage>
</organism>
<keyword evidence="2" id="KW-1185">Reference proteome</keyword>
<reference evidence="1" key="1">
    <citation type="journal article" date="2020" name="Cell">
        <title>Large-Scale Comparative Analyses of Tick Genomes Elucidate Their Genetic Diversity and Vector Capacities.</title>
        <authorList>
            <consortium name="Tick Genome and Microbiome Consortium (TIGMIC)"/>
            <person name="Jia N."/>
            <person name="Wang J."/>
            <person name="Shi W."/>
            <person name="Du L."/>
            <person name="Sun Y."/>
            <person name="Zhan W."/>
            <person name="Jiang J.F."/>
            <person name="Wang Q."/>
            <person name="Zhang B."/>
            <person name="Ji P."/>
            <person name="Bell-Sakyi L."/>
            <person name="Cui X.M."/>
            <person name="Yuan T.T."/>
            <person name="Jiang B.G."/>
            <person name="Yang W.F."/>
            <person name="Lam T.T."/>
            <person name="Chang Q.C."/>
            <person name="Ding S.J."/>
            <person name="Wang X.J."/>
            <person name="Zhu J.G."/>
            <person name="Ruan X.D."/>
            <person name="Zhao L."/>
            <person name="Wei J.T."/>
            <person name="Ye R.Z."/>
            <person name="Que T.C."/>
            <person name="Du C.H."/>
            <person name="Zhou Y.H."/>
            <person name="Cheng J.X."/>
            <person name="Dai P.F."/>
            <person name="Guo W.B."/>
            <person name="Han X.H."/>
            <person name="Huang E.J."/>
            <person name="Li L.F."/>
            <person name="Wei W."/>
            <person name="Gao Y.C."/>
            <person name="Liu J.Z."/>
            <person name="Shao H.Z."/>
            <person name="Wang X."/>
            <person name="Wang C.C."/>
            <person name="Yang T.C."/>
            <person name="Huo Q.B."/>
            <person name="Li W."/>
            <person name="Chen H.Y."/>
            <person name="Chen S.E."/>
            <person name="Zhou L.G."/>
            <person name="Ni X.B."/>
            <person name="Tian J.H."/>
            <person name="Sheng Y."/>
            <person name="Liu T."/>
            <person name="Pan Y.S."/>
            <person name="Xia L.Y."/>
            <person name="Li J."/>
            <person name="Zhao F."/>
            <person name="Cao W.C."/>
        </authorList>
    </citation>
    <scope>NUCLEOTIDE SEQUENCE</scope>
    <source>
        <strain evidence="1">Rmic-2018</strain>
    </source>
</reference>
<accession>A0A9J6DGW6</accession>
<proteinExistence type="predicted"/>